<evidence type="ECO:0000256" key="5">
    <source>
        <dbReference type="ARBA" id="ARBA00022737"/>
    </source>
</evidence>
<protein>
    <submittedName>
        <fullName evidence="10">LRR receptor-like serine/threonine-protein kinase</fullName>
    </submittedName>
</protein>
<dbReference type="SUPFAM" id="SSF52047">
    <property type="entry name" value="RNI-like"/>
    <property type="match status" value="1"/>
</dbReference>
<evidence type="ECO:0000256" key="9">
    <source>
        <dbReference type="ARBA" id="ARBA00023180"/>
    </source>
</evidence>
<dbReference type="Proteomes" id="UP000245207">
    <property type="component" value="Unassembled WGS sequence"/>
</dbReference>
<keyword evidence="6" id="KW-1133">Transmembrane helix</keyword>
<dbReference type="STRING" id="35608.A0A2U1QJR4"/>
<evidence type="ECO:0000313" key="10">
    <source>
        <dbReference type="EMBL" id="PWA98246.1"/>
    </source>
</evidence>
<name>A0A2U1QJR4_ARTAN</name>
<dbReference type="OrthoDB" id="4691307at2759"/>
<accession>A0A2U1QJR4</accession>
<evidence type="ECO:0000256" key="1">
    <source>
        <dbReference type="ARBA" id="ARBA00004479"/>
    </source>
</evidence>
<reference evidence="10 11" key="1">
    <citation type="journal article" date="2018" name="Mol. Plant">
        <title>The genome of Artemisia annua provides insight into the evolution of Asteraceae family and artemisinin biosynthesis.</title>
        <authorList>
            <person name="Shen Q."/>
            <person name="Zhang L."/>
            <person name="Liao Z."/>
            <person name="Wang S."/>
            <person name="Yan T."/>
            <person name="Shi P."/>
            <person name="Liu M."/>
            <person name="Fu X."/>
            <person name="Pan Q."/>
            <person name="Wang Y."/>
            <person name="Lv Z."/>
            <person name="Lu X."/>
            <person name="Zhang F."/>
            <person name="Jiang W."/>
            <person name="Ma Y."/>
            <person name="Chen M."/>
            <person name="Hao X."/>
            <person name="Li L."/>
            <person name="Tang Y."/>
            <person name="Lv G."/>
            <person name="Zhou Y."/>
            <person name="Sun X."/>
            <person name="Brodelius P.E."/>
            <person name="Rose J.K.C."/>
            <person name="Tang K."/>
        </authorList>
    </citation>
    <scope>NUCLEOTIDE SEQUENCE [LARGE SCALE GENOMIC DNA]</scope>
    <source>
        <strain evidence="11">cv. Huhao1</strain>
        <tissue evidence="10">Leaf</tissue>
    </source>
</reference>
<comment type="subcellular location">
    <subcellularLocation>
        <location evidence="1">Membrane</location>
        <topology evidence="1">Single-pass type I membrane protein</topology>
    </subcellularLocation>
</comment>
<keyword evidence="10" id="KW-0418">Kinase</keyword>
<evidence type="ECO:0000256" key="8">
    <source>
        <dbReference type="ARBA" id="ARBA00023170"/>
    </source>
</evidence>
<sequence length="115" mass="12538">MGVLEVLELHGNILDGDFYTRFLLLTTSIHLNLSGNLLTSSSGFNQFDGTFPNGLISMPTLQELHLQSNKLSGSADLFPSSFVSNVSNIRALDISDNQLDGDFPNEFSQQVLDSS</sequence>
<keyword evidence="5" id="KW-0677">Repeat</keyword>
<dbReference type="GO" id="GO:0016301">
    <property type="term" value="F:kinase activity"/>
    <property type="evidence" value="ECO:0007669"/>
    <property type="project" value="UniProtKB-KW"/>
</dbReference>
<keyword evidence="8 10" id="KW-0675">Receptor</keyword>
<keyword evidence="10" id="KW-0808">Transferase</keyword>
<proteinExistence type="predicted"/>
<evidence type="ECO:0000256" key="6">
    <source>
        <dbReference type="ARBA" id="ARBA00022989"/>
    </source>
</evidence>
<evidence type="ECO:0000313" key="11">
    <source>
        <dbReference type="Proteomes" id="UP000245207"/>
    </source>
</evidence>
<keyword evidence="7" id="KW-0472">Membrane</keyword>
<dbReference type="InterPro" id="IPR001611">
    <property type="entry name" value="Leu-rich_rpt"/>
</dbReference>
<keyword evidence="2" id="KW-0433">Leucine-rich repeat</keyword>
<evidence type="ECO:0000256" key="4">
    <source>
        <dbReference type="ARBA" id="ARBA00022729"/>
    </source>
</evidence>
<dbReference type="AlphaFoldDB" id="A0A2U1QJR4"/>
<dbReference type="PANTHER" id="PTHR27000">
    <property type="entry name" value="LEUCINE-RICH REPEAT RECEPTOR-LIKE PROTEIN KINASE FAMILY PROTEIN-RELATED"/>
    <property type="match status" value="1"/>
</dbReference>
<keyword evidence="4" id="KW-0732">Signal</keyword>
<comment type="caution">
    <text evidence="10">The sequence shown here is derived from an EMBL/GenBank/DDBJ whole genome shotgun (WGS) entry which is preliminary data.</text>
</comment>
<dbReference type="Gene3D" id="3.80.10.10">
    <property type="entry name" value="Ribonuclease Inhibitor"/>
    <property type="match status" value="1"/>
</dbReference>
<keyword evidence="11" id="KW-1185">Reference proteome</keyword>
<dbReference type="EMBL" id="PKPP01000075">
    <property type="protein sequence ID" value="PWA98246.1"/>
    <property type="molecule type" value="Genomic_DNA"/>
</dbReference>
<organism evidence="10 11">
    <name type="scientific">Artemisia annua</name>
    <name type="common">Sweet wormwood</name>
    <dbReference type="NCBI Taxonomy" id="35608"/>
    <lineage>
        <taxon>Eukaryota</taxon>
        <taxon>Viridiplantae</taxon>
        <taxon>Streptophyta</taxon>
        <taxon>Embryophyta</taxon>
        <taxon>Tracheophyta</taxon>
        <taxon>Spermatophyta</taxon>
        <taxon>Magnoliopsida</taxon>
        <taxon>eudicotyledons</taxon>
        <taxon>Gunneridae</taxon>
        <taxon>Pentapetalae</taxon>
        <taxon>asterids</taxon>
        <taxon>campanulids</taxon>
        <taxon>Asterales</taxon>
        <taxon>Asteraceae</taxon>
        <taxon>Asteroideae</taxon>
        <taxon>Anthemideae</taxon>
        <taxon>Artemisiinae</taxon>
        <taxon>Artemisia</taxon>
    </lineage>
</organism>
<evidence type="ECO:0000256" key="2">
    <source>
        <dbReference type="ARBA" id="ARBA00022614"/>
    </source>
</evidence>
<keyword evidence="9" id="KW-0325">Glycoprotein</keyword>
<dbReference type="Pfam" id="PF00560">
    <property type="entry name" value="LRR_1"/>
    <property type="match status" value="2"/>
</dbReference>
<dbReference type="GO" id="GO:0016020">
    <property type="term" value="C:membrane"/>
    <property type="evidence" value="ECO:0007669"/>
    <property type="project" value="UniProtKB-SubCell"/>
</dbReference>
<keyword evidence="3" id="KW-0812">Transmembrane</keyword>
<dbReference type="InterPro" id="IPR032675">
    <property type="entry name" value="LRR_dom_sf"/>
</dbReference>
<evidence type="ECO:0000256" key="3">
    <source>
        <dbReference type="ARBA" id="ARBA00022692"/>
    </source>
</evidence>
<gene>
    <name evidence="10" type="ORF">CTI12_AA020840</name>
</gene>
<evidence type="ECO:0000256" key="7">
    <source>
        <dbReference type="ARBA" id="ARBA00023136"/>
    </source>
</evidence>